<sequence>MSRSGEGPLGYSCPCQSPPAPVPGPALALGPPAESPLQLAPRLSFIAGEPGASDIVLGELLLRTDSAADTNKPSSRLFDGFTGTEMASSLWDAAPQEAGIHVGALGEWSVTSRGQVAKQTASPTGLSFSGTSFHLSHHLFVCLHLPEFNPGPDALSSLMT</sequence>
<protein>
    <submittedName>
        <fullName evidence="1">Uncharacterized protein</fullName>
    </submittedName>
</protein>
<comment type="caution">
    <text evidence="1">The sequence shown here is derived from an EMBL/GenBank/DDBJ whole genome shotgun (WGS) entry which is preliminary data.</text>
</comment>
<name>A0A9N7YKU8_PLEPL</name>
<proteinExistence type="predicted"/>
<dbReference type="Proteomes" id="UP001153269">
    <property type="component" value="Unassembled WGS sequence"/>
</dbReference>
<dbReference type="AlphaFoldDB" id="A0A9N7YKU8"/>
<dbReference type="EMBL" id="CADEAL010001752">
    <property type="protein sequence ID" value="CAB1435249.1"/>
    <property type="molecule type" value="Genomic_DNA"/>
</dbReference>
<organism evidence="1 2">
    <name type="scientific">Pleuronectes platessa</name>
    <name type="common">European plaice</name>
    <dbReference type="NCBI Taxonomy" id="8262"/>
    <lineage>
        <taxon>Eukaryota</taxon>
        <taxon>Metazoa</taxon>
        <taxon>Chordata</taxon>
        <taxon>Craniata</taxon>
        <taxon>Vertebrata</taxon>
        <taxon>Euteleostomi</taxon>
        <taxon>Actinopterygii</taxon>
        <taxon>Neopterygii</taxon>
        <taxon>Teleostei</taxon>
        <taxon>Neoteleostei</taxon>
        <taxon>Acanthomorphata</taxon>
        <taxon>Carangaria</taxon>
        <taxon>Pleuronectiformes</taxon>
        <taxon>Pleuronectoidei</taxon>
        <taxon>Pleuronectidae</taxon>
        <taxon>Pleuronectes</taxon>
    </lineage>
</organism>
<gene>
    <name evidence="1" type="ORF">PLEPLA_LOCUS23343</name>
</gene>
<evidence type="ECO:0000313" key="1">
    <source>
        <dbReference type="EMBL" id="CAB1435249.1"/>
    </source>
</evidence>
<keyword evidence="2" id="KW-1185">Reference proteome</keyword>
<evidence type="ECO:0000313" key="2">
    <source>
        <dbReference type="Proteomes" id="UP001153269"/>
    </source>
</evidence>
<accession>A0A9N7YKU8</accession>
<reference evidence="1" key="1">
    <citation type="submission" date="2020-03" db="EMBL/GenBank/DDBJ databases">
        <authorList>
            <person name="Weist P."/>
        </authorList>
    </citation>
    <scope>NUCLEOTIDE SEQUENCE</scope>
</reference>